<keyword evidence="1" id="KW-0812">Transmembrane</keyword>
<dbReference type="AlphaFoldDB" id="A0A809RD14"/>
<organism evidence="3 4">
    <name type="scientific">Sulfuriferula nivalis</name>
    <dbReference type="NCBI Taxonomy" id="2675298"/>
    <lineage>
        <taxon>Bacteria</taxon>
        <taxon>Pseudomonadati</taxon>
        <taxon>Pseudomonadota</taxon>
        <taxon>Betaproteobacteria</taxon>
        <taxon>Nitrosomonadales</taxon>
        <taxon>Sulfuricellaceae</taxon>
        <taxon>Sulfuriferula</taxon>
    </lineage>
</organism>
<evidence type="ECO:0000259" key="2">
    <source>
        <dbReference type="Pfam" id="PF07589"/>
    </source>
</evidence>
<feature type="transmembrane region" description="Helical" evidence="1">
    <location>
        <begin position="50"/>
        <end position="67"/>
    </location>
</feature>
<keyword evidence="1" id="KW-0472">Membrane</keyword>
<sequence length="76" mass="8371">MKLIKLISIAALLNVGFVVGAQAMEIHEGHHFGHHFEHHFGHNVPAVPEADTWAMMAVGLGLVGLRLRRKNKDAVK</sequence>
<accession>A0A809RD14</accession>
<keyword evidence="1" id="KW-1133">Transmembrane helix</keyword>
<dbReference type="InterPro" id="IPR013424">
    <property type="entry name" value="Ice-binding_C"/>
</dbReference>
<reference evidence="4" key="1">
    <citation type="submission" date="2019-11" db="EMBL/GenBank/DDBJ databases">
        <title>Isolation and characterization of a novel species in the genus Sulfuriferula.</title>
        <authorList>
            <person name="Mochizuki J."/>
            <person name="Kojima H."/>
            <person name="Fukui M."/>
        </authorList>
    </citation>
    <scope>NUCLEOTIDE SEQUENCE [LARGE SCALE GENOMIC DNA]</scope>
    <source>
        <strain evidence="4">SGTM</strain>
    </source>
</reference>
<name>A0A809RD14_9PROT</name>
<gene>
    <name evidence="3" type="ORF">SFSGTM_02430</name>
</gene>
<feature type="domain" description="Ice-binding protein C-terminal" evidence="2">
    <location>
        <begin position="46"/>
        <end position="70"/>
    </location>
</feature>
<protein>
    <recommendedName>
        <fullName evidence="2">Ice-binding protein C-terminal domain-containing protein</fullName>
    </recommendedName>
</protein>
<dbReference type="RefSeq" id="WP_162083573.1">
    <property type="nucleotide sequence ID" value="NZ_AP021881.1"/>
</dbReference>
<dbReference type="Pfam" id="PF07589">
    <property type="entry name" value="PEP-CTERM"/>
    <property type="match status" value="1"/>
</dbReference>
<evidence type="ECO:0000313" key="3">
    <source>
        <dbReference type="EMBL" id="BBO99534.1"/>
    </source>
</evidence>
<dbReference type="EMBL" id="AP021881">
    <property type="protein sequence ID" value="BBO99534.1"/>
    <property type="molecule type" value="Genomic_DNA"/>
</dbReference>
<dbReference type="KEGG" id="sniv:SFSGTM_02430"/>
<evidence type="ECO:0000313" key="4">
    <source>
        <dbReference type="Proteomes" id="UP000463939"/>
    </source>
</evidence>
<evidence type="ECO:0000256" key="1">
    <source>
        <dbReference type="SAM" id="Phobius"/>
    </source>
</evidence>
<dbReference type="Proteomes" id="UP000463939">
    <property type="component" value="Chromosome"/>
</dbReference>
<proteinExistence type="predicted"/>
<keyword evidence="4" id="KW-1185">Reference proteome</keyword>